<proteinExistence type="predicted"/>
<dbReference type="CDD" id="cd00009">
    <property type="entry name" value="AAA"/>
    <property type="match status" value="1"/>
</dbReference>
<reference evidence="1 2" key="1">
    <citation type="submission" date="2022-08" db="EMBL/GenBank/DDBJ databases">
        <title>Proteogenomics of the novel Dehalobacterium formicoaceticum strain EZ94 highlights a key role of methyltransferases during anaerobic dichloromethane degradation.</title>
        <authorList>
            <person name="Wasmund K."/>
        </authorList>
    </citation>
    <scope>NUCLEOTIDE SEQUENCE [LARGE SCALE GENOMIC DNA]</scope>
    <source>
        <strain evidence="1 2">EZ94</strain>
    </source>
</reference>
<dbReference type="Pfam" id="PF05673">
    <property type="entry name" value="DUF815"/>
    <property type="match status" value="1"/>
</dbReference>
<keyword evidence="2" id="KW-1185">Reference proteome</keyword>
<name>A0ABT1Y0R2_9FIRM</name>
<gene>
    <name evidence="1" type="ORF">NVS47_02770</name>
</gene>
<evidence type="ECO:0000313" key="2">
    <source>
        <dbReference type="Proteomes" id="UP001524944"/>
    </source>
</evidence>
<sequence>MNKEVQSKQEKFFHLERLILFRNIGADPLLKEFKSLLEFIGRDPLQPDQVLLRDQKFYRICSDLVQEAEEHHWSGNLWHHYLTRLLALAENAFSRVGARLCEGKIEGSILQLAWHDLSLIQGIYHFDFRSLGNWVPAEIVDTIEDFSLPFQHEDWEGNYSEENMSALQDSFNQSEDPKELVKILAYFYRKAGFGPMCLFSSFHWQDEAGLAGIPYPDPIRLKDLIGYEDQKKRIIDNTETFVGGNRANHMLLYGERGTGKSSTIKALVNEYRHRGLRLVEVHKGQFASLPVILRKLRDYPQRFLIFLDDLSFEANETEYKYLKYLLEGGMEVLPDNVVIYATSNRRHLIRENWQDREGGGEVRIHDSLSEKLSLADRFGITVTYTSPDQDQYLQIVMGLAEQNGLDIPPEVLKEKALMWERWHNGRSGRTAKQFIQSLMKR</sequence>
<organism evidence="1 2">
    <name type="scientific">Dehalobacterium formicoaceticum</name>
    <dbReference type="NCBI Taxonomy" id="51515"/>
    <lineage>
        <taxon>Bacteria</taxon>
        <taxon>Bacillati</taxon>
        <taxon>Bacillota</taxon>
        <taxon>Clostridia</taxon>
        <taxon>Eubacteriales</taxon>
        <taxon>Peptococcaceae</taxon>
        <taxon>Dehalobacterium</taxon>
    </lineage>
</organism>
<keyword evidence="1" id="KW-0067">ATP-binding</keyword>
<dbReference type="EMBL" id="JANPWE010000001">
    <property type="protein sequence ID" value="MCR6544444.1"/>
    <property type="molecule type" value="Genomic_DNA"/>
</dbReference>
<evidence type="ECO:0000313" key="1">
    <source>
        <dbReference type="EMBL" id="MCR6544444.1"/>
    </source>
</evidence>
<dbReference type="PANTHER" id="PTHR42935">
    <property type="entry name" value="SLR0930 PROTEIN"/>
    <property type="match status" value="1"/>
</dbReference>
<dbReference type="RefSeq" id="WP_089609918.1">
    <property type="nucleotide sequence ID" value="NZ_CP022121.1"/>
</dbReference>
<dbReference type="PANTHER" id="PTHR42935:SF1">
    <property type="entry name" value="SLR0930 PROTEIN"/>
    <property type="match status" value="1"/>
</dbReference>
<dbReference type="InterPro" id="IPR008533">
    <property type="entry name" value="DUF815"/>
</dbReference>
<protein>
    <submittedName>
        <fullName evidence="1">ATP-binding protein</fullName>
    </submittedName>
</protein>
<dbReference type="GO" id="GO:0005524">
    <property type="term" value="F:ATP binding"/>
    <property type="evidence" value="ECO:0007669"/>
    <property type="project" value="UniProtKB-KW"/>
</dbReference>
<dbReference type="SUPFAM" id="SSF52540">
    <property type="entry name" value="P-loop containing nucleoside triphosphate hydrolases"/>
    <property type="match status" value="1"/>
</dbReference>
<dbReference type="Gene3D" id="3.40.50.300">
    <property type="entry name" value="P-loop containing nucleotide triphosphate hydrolases"/>
    <property type="match status" value="1"/>
</dbReference>
<dbReference type="Proteomes" id="UP001524944">
    <property type="component" value="Unassembled WGS sequence"/>
</dbReference>
<comment type="caution">
    <text evidence="1">The sequence shown here is derived from an EMBL/GenBank/DDBJ whole genome shotgun (WGS) entry which is preliminary data.</text>
</comment>
<keyword evidence="1" id="KW-0547">Nucleotide-binding</keyword>
<dbReference type="InterPro" id="IPR027417">
    <property type="entry name" value="P-loop_NTPase"/>
</dbReference>
<accession>A0ABT1Y0R2</accession>